<feature type="domain" description="Cyclic nucleotide-binding" evidence="1">
    <location>
        <begin position="22"/>
        <end position="140"/>
    </location>
</feature>
<evidence type="ECO:0000259" key="1">
    <source>
        <dbReference type="PROSITE" id="PS50042"/>
    </source>
</evidence>
<dbReference type="RefSeq" id="WP_076093083.1">
    <property type="nucleotide sequence ID" value="NZ_MTHD01000002.1"/>
</dbReference>
<sequence length="159" mass="17468">MKWLGRKHELAGDGHQLASTELFRDLGARELRIVDAFVQERSFLAGEVIFDEGEEGQALYVVASGKVAICLPGRFETPLAELTPGSFFGELGLLDDSPRSAQARALEPVTLIVLSRSDFERLMESHARIASRIALQLARHIGRRLRQMVAASPIGKSLS</sequence>
<gene>
    <name evidence="2" type="ORF">BJN45_06005</name>
</gene>
<dbReference type="PANTHER" id="PTHR24567:SF74">
    <property type="entry name" value="HTH-TYPE TRANSCRIPTIONAL REGULATOR ARCR"/>
    <property type="match status" value="1"/>
</dbReference>
<dbReference type="CDD" id="cd00038">
    <property type="entry name" value="CAP_ED"/>
    <property type="match status" value="1"/>
</dbReference>
<dbReference type="OrthoDB" id="6881322at2"/>
<dbReference type="SUPFAM" id="SSF51206">
    <property type="entry name" value="cAMP-binding domain-like"/>
    <property type="match status" value="1"/>
</dbReference>
<protein>
    <recommendedName>
        <fullName evidence="1">Cyclic nucleotide-binding domain-containing protein</fullName>
    </recommendedName>
</protein>
<dbReference type="InterPro" id="IPR018490">
    <property type="entry name" value="cNMP-bd_dom_sf"/>
</dbReference>
<dbReference type="AlphaFoldDB" id="A0A1R1I802"/>
<dbReference type="STRING" id="418702.BJN45_06005"/>
<dbReference type="InterPro" id="IPR000595">
    <property type="entry name" value="cNMP-bd_dom"/>
</dbReference>
<dbReference type="PANTHER" id="PTHR24567">
    <property type="entry name" value="CRP FAMILY TRANSCRIPTIONAL REGULATORY PROTEIN"/>
    <property type="match status" value="1"/>
</dbReference>
<evidence type="ECO:0000313" key="3">
    <source>
        <dbReference type="Proteomes" id="UP000187526"/>
    </source>
</evidence>
<dbReference type="PRINTS" id="PR00103">
    <property type="entry name" value="CAMPKINASE"/>
</dbReference>
<dbReference type="SMART" id="SM00100">
    <property type="entry name" value="cNMP"/>
    <property type="match status" value="1"/>
</dbReference>
<dbReference type="Pfam" id="PF00027">
    <property type="entry name" value="cNMP_binding"/>
    <property type="match status" value="1"/>
</dbReference>
<dbReference type="PROSITE" id="PS00889">
    <property type="entry name" value="CNMP_BINDING_2"/>
    <property type="match status" value="1"/>
</dbReference>
<dbReference type="EMBL" id="MTHD01000002">
    <property type="protein sequence ID" value="OMG54740.1"/>
    <property type="molecule type" value="Genomic_DNA"/>
</dbReference>
<dbReference type="InterPro" id="IPR018488">
    <property type="entry name" value="cNMP-bd_CS"/>
</dbReference>
<dbReference type="GO" id="GO:0005829">
    <property type="term" value="C:cytosol"/>
    <property type="evidence" value="ECO:0007669"/>
    <property type="project" value="TreeGrafter"/>
</dbReference>
<organism evidence="2 3">
    <name type="scientific">Azonexus hydrophilus</name>
    <dbReference type="NCBI Taxonomy" id="418702"/>
    <lineage>
        <taxon>Bacteria</taxon>
        <taxon>Pseudomonadati</taxon>
        <taxon>Pseudomonadota</taxon>
        <taxon>Betaproteobacteria</taxon>
        <taxon>Rhodocyclales</taxon>
        <taxon>Azonexaceae</taxon>
        <taxon>Azonexus</taxon>
    </lineage>
</organism>
<comment type="caution">
    <text evidence="2">The sequence shown here is derived from an EMBL/GenBank/DDBJ whole genome shotgun (WGS) entry which is preliminary data.</text>
</comment>
<dbReference type="InterPro" id="IPR014710">
    <property type="entry name" value="RmlC-like_jellyroll"/>
</dbReference>
<dbReference type="PROSITE" id="PS50042">
    <property type="entry name" value="CNMP_BINDING_3"/>
    <property type="match status" value="1"/>
</dbReference>
<dbReference type="InterPro" id="IPR050397">
    <property type="entry name" value="Env_Response_Regulators"/>
</dbReference>
<accession>A0A1R1I802</accession>
<dbReference type="GO" id="GO:0003700">
    <property type="term" value="F:DNA-binding transcription factor activity"/>
    <property type="evidence" value="ECO:0007669"/>
    <property type="project" value="TreeGrafter"/>
</dbReference>
<reference evidence="2 3" key="1">
    <citation type="submission" date="2016-10" db="EMBL/GenBank/DDBJ databases">
        <title>Alkaliphiles isolated from bioreactors.</title>
        <authorList>
            <person name="Salah Z."/>
            <person name="Rout S.P."/>
            <person name="Humphreys P.N."/>
        </authorList>
    </citation>
    <scope>NUCLEOTIDE SEQUENCE [LARGE SCALE GENOMIC DNA]</scope>
    <source>
        <strain evidence="2 3">ZS02</strain>
    </source>
</reference>
<proteinExistence type="predicted"/>
<keyword evidence="3" id="KW-1185">Reference proteome</keyword>
<name>A0A1R1I802_9RHOO</name>
<dbReference type="Proteomes" id="UP000187526">
    <property type="component" value="Unassembled WGS sequence"/>
</dbReference>
<dbReference type="Gene3D" id="2.60.120.10">
    <property type="entry name" value="Jelly Rolls"/>
    <property type="match status" value="1"/>
</dbReference>
<evidence type="ECO:0000313" key="2">
    <source>
        <dbReference type="EMBL" id="OMG54740.1"/>
    </source>
</evidence>